<evidence type="ECO:0000313" key="12">
    <source>
        <dbReference type="Proteomes" id="UP001469365"/>
    </source>
</evidence>
<organism evidence="11 12">
    <name type="scientific">Paenibacillus filicis</name>
    <dbReference type="NCBI Taxonomy" id="669464"/>
    <lineage>
        <taxon>Bacteria</taxon>
        <taxon>Bacillati</taxon>
        <taxon>Bacillota</taxon>
        <taxon>Bacilli</taxon>
        <taxon>Bacillales</taxon>
        <taxon>Paenibacillaceae</taxon>
        <taxon>Paenibacillus</taxon>
    </lineage>
</organism>
<comment type="subcellular location">
    <subcellularLocation>
        <location evidence="2">Cell membrane</location>
    </subcellularLocation>
    <subcellularLocation>
        <location evidence="1">Membrane</location>
        <topology evidence="1">Single-pass membrane protein</topology>
    </subcellularLocation>
</comment>
<accession>A0ABU9DJY7</accession>
<gene>
    <name evidence="11" type="ORF">WMW72_14800</name>
</gene>
<proteinExistence type="predicted"/>
<dbReference type="InterPro" id="IPR041916">
    <property type="entry name" value="Anti_sigma_zinc_sf"/>
</dbReference>
<keyword evidence="5 9" id="KW-1133">Transmembrane helix</keyword>
<keyword evidence="3" id="KW-1003">Cell membrane</keyword>
<dbReference type="PANTHER" id="PTHR37461">
    <property type="entry name" value="ANTI-SIGMA-K FACTOR RSKA"/>
    <property type="match status" value="1"/>
</dbReference>
<evidence type="ECO:0000256" key="7">
    <source>
        <dbReference type="ARBA" id="ARBA00029829"/>
    </source>
</evidence>
<evidence type="ECO:0000259" key="10">
    <source>
        <dbReference type="Pfam" id="PF10099"/>
    </source>
</evidence>
<feature type="domain" description="Anti-sigma K factor RskA C-terminal" evidence="10">
    <location>
        <begin position="105"/>
        <end position="246"/>
    </location>
</feature>
<protein>
    <recommendedName>
        <fullName evidence="8">Regulator of SigK</fullName>
    </recommendedName>
    <alternativeName>
        <fullName evidence="7">Sigma-K anti-sigma factor RskA</fullName>
    </alternativeName>
</protein>
<evidence type="ECO:0000256" key="3">
    <source>
        <dbReference type="ARBA" id="ARBA00022475"/>
    </source>
</evidence>
<feature type="transmembrane region" description="Helical" evidence="9">
    <location>
        <begin position="102"/>
        <end position="123"/>
    </location>
</feature>
<dbReference type="Pfam" id="PF10099">
    <property type="entry name" value="RskA_C"/>
    <property type="match status" value="1"/>
</dbReference>
<evidence type="ECO:0000313" key="11">
    <source>
        <dbReference type="EMBL" id="MEK8129172.1"/>
    </source>
</evidence>
<sequence>MNEKPASICDLALDVLSGACTEEERLAFERHLPGCEACQAEMDDLQLVWEGLYADMESIGPPADLKQQVIKAALDAEPAARAAQPATRASRREAAKPRWRRIIPAAALLAVFLGGSAWNFWLYRERTSAPPQVAALPVSAAQVKLAVPLQAESRAPAKAYGIACIVDNGRSKQFVVYVYGAAATKGDQAYQVWLVKDGVRSSAGTFRVAAEGIGVGVLTMPLESDALPFDRIGITLEPDDQGDQPRGEKMFGSA</sequence>
<keyword evidence="4 9" id="KW-0812">Transmembrane</keyword>
<evidence type="ECO:0000256" key="4">
    <source>
        <dbReference type="ARBA" id="ARBA00022692"/>
    </source>
</evidence>
<dbReference type="Gene3D" id="1.10.10.1320">
    <property type="entry name" value="Anti-sigma factor, zinc-finger domain"/>
    <property type="match status" value="1"/>
</dbReference>
<dbReference type="Proteomes" id="UP001469365">
    <property type="component" value="Unassembled WGS sequence"/>
</dbReference>
<comment type="caution">
    <text evidence="11">The sequence shown here is derived from an EMBL/GenBank/DDBJ whole genome shotgun (WGS) entry which is preliminary data.</text>
</comment>
<name>A0ABU9DJY7_9BACL</name>
<dbReference type="InterPro" id="IPR018764">
    <property type="entry name" value="RskA_C"/>
</dbReference>
<dbReference type="EMBL" id="JBBPCC010000008">
    <property type="protein sequence ID" value="MEK8129172.1"/>
    <property type="molecule type" value="Genomic_DNA"/>
</dbReference>
<reference evidence="11 12" key="1">
    <citation type="submission" date="2024-04" db="EMBL/GenBank/DDBJ databases">
        <title>draft genome sequnece of Paenibacillus filicis.</title>
        <authorList>
            <person name="Kim D.-U."/>
        </authorList>
    </citation>
    <scope>NUCLEOTIDE SEQUENCE [LARGE SCALE GENOMIC DNA]</scope>
    <source>
        <strain evidence="11 12">KACC14197</strain>
    </source>
</reference>
<keyword evidence="6 9" id="KW-0472">Membrane</keyword>
<evidence type="ECO:0000256" key="1">
    <source>
        <dbReference type="ARBA" id="ARBA00004167"/>
    </source>
</evidence>
<evidence type="ECO:0000256" key="8">
    <source>
        <dbReference type="ARBA" id="ARBA00030803"/>
    </source>
</evidence>
<evidence type="ECO:0000256" key="9">
    <source>
        <dbReference type="SAM" id="Phobius"/>
    </source>
</evidence>
<evidence type="ECO:0000256" key="5">
    <source>
        <dbReference type="ARBA" id="ARBA00022989"/>
    </source>
</evidence>
<evidence type="ECO:0000256" key="2">
    <source>
        <dbReference type="ARBA" id="ARBA00004236"/>
    </source>
</evidence>
<dbReference type="PANTHER" id="PTHR37461:SF1">
    <property type="entry name" value="ANTI-SIGMA-K FACTOR RSKA"/>
    <property type="match status" value="1"/>
</dbReference>
<dbReference type="InterPro" id="IPR051474">
    <property type="entry name" value="Anti-sigma-K/W_factor"/>
</dbReference>
<evidence type="ECO:0000256" key="6">
    <source>
        <dbReference type="ARBA" id="ARBA00023136"/>
    </source>
</evidence>
<keyword evidence="12" id="KW-1185">Reference proteome</keyword>
<dbReference type="RefSeq" id="WP_341416264.1">
    <property type="nucleotide sequence ID" value="NZ_JBBPCC010000008.1"/>
</dbReference>